<evidence type="ECO:0000313" key="3">
    <source>
        <dbReference type="EMBL" id="QLI05579.1"/>
    </source>
</evidence>
<proteinExistence type="predicted"/>
<dbReference type="PANTHER" id="PTHR36305:SF1">
    <property type="entry name" value="PHOSPHATIDYLGLYCEROPHOSPHATASE A"/>
    <property type="match status" value="1"/>
</dbReference>
<keyword evidence="1" id="KW-0812">Transmembrane</keyword>
<dbReference type="UniPathway" id="UPA00084">
    <property type="reaction ID" value="UER00504"/>
</dbReference>
<name>A0A7H9CL97_9BACT</name>
<dbReference type="KEGG" id="cinf:CINF_1085"/>
<dbReference type="InterPro" id="IPR026037">
    <property type="entry name" value="PgpA"/>
</dbReference>
<keyword evidence="4" id="KW-1185">Reference proteome</keyword>
<dbReference type="SUPFAM" id="SSF101307">
    <property type="entry name" value="YutG-like"/>
    <property type="match status" value="1"/>
</dbReference>
<evidence type="ECO:0000313" key="4">
    <source>
        <dbReference type="Proteomes" id="UP000509414"/>
    </source>
</evidence>
<accession>A0A7H9CL97</accession>
<sequence length="161" mass="17272">MKKIFVSFFYVGFLRPAPGTWGSVAGAIIAYFIYEYLGRETLFLASIALFLFSIKIIDAYEAQTKSHDASHIVIDEVAGVWLAIALGASGVLGAILGLVFFRIFDISKPSIIGKIDKNVKGGLGVMGDDMLAGVFAGICSALCSALFEHFGLNELLASPWV</sequence>
<dbReference type="Pfam" id="PF04608">
    <property type="entry name" value="PgpA"/>
    <property type="match status" value="1"/>
</dbReference>
<dbReference type="PIRSF" id="PIRSF006162">
    <property type="entry name" value="PgpA"/>
    <property type="match status" value="1"/>
</dbReference>
<dbReference type="EC" id="3.1.3.27" evidence="3"/>
<dbReference type="GO" id="GO:0008962">
    <property type="term" value="F:phosphatidylglycerophosphatase activity"/>
    <property type="evidence" value="ECO:0007669"/>
    <property type="project" value="UniProtKB-EC"/>
</dbReference>
<dbReference type="RefSeq" id="WP_179974783.1">
    <property type="nucleotide sequence ID" value="NZ_CP049075.1"/>
</dbReference>
<keyword evidence="1" id="KW-1133">Transmembrane helix</keyword>
<dbReference type="CDD" id="cd06971">
    <property type="entry name" value="PgpA"/>
    <property type="match status" value="1"/>
</dbReference>
<keyword evidence="3" id="KW-0378">Hydrolase</keyword>
<feature type="domain" description="YutG/PgpA" evidence="2">
    <location>
        <begin position="5"/>
        <end position="142"/>
    </location>
</feature>
<evidence type="ECO:0000259" key="2">
    <source>
        <dbReference type="Pfam" id="PF04608"/>
    </source>
</evidence>
<feature type="transmembrane region" description="Helical" evidence="1">
    <location>
        <begin position="130"/>
        <end position="147"/>
    </location>
</feature>
<feature type="transmembrane region" description="Helical" evidence="1">
    <location>
        <begin position="42"/>
        <end position="60"/>
    </location>
</feature>
<dbReference type="InterPro" id="IPR007686">
    <property type="entry name" value="YutG/PgpA"/>
</dbReference>
<reference evidence="3 4" key="1">
    <citation type="submission" date="2020-02" db="EMBL/GenBank/DDBJ databases">
        <title>Complete genome sequence of the novel Campylobacter species Candidatus Campylobacter infans.</title>
        <authorList>
            <person name="Duim B."/>
            <person name="Zomer A."/>
            <person name="van der Graaf L."/>
            <person name="Wagenaar J."/>
        </authorList>
    </citation>
    <scope>NUCLEOTIDE SEQUENCE [LARGE SCALE GENOMIC DNA]</scope>
    <source>
        <strain evidence="3 4">19S00001</strain>
    </source>
</reference>
<dbReference type="Gene3D" id="1.10.3760.10">
    <property type="entry name" value="PgpA-like"/>
    <property type="match status" value="1"/>
</dbReference>
<protein>
    <submittedName>
        <fullName evidence="3">Phosphatidylglycerophosphatase A</fullName>
        <ecNumber evidence="3">3.1.3.27</ecNumber>
    </submittedName>
</protein>
<organism evidence="3 4">
    <name type="scientific">Candidatus Campylobacter infans</name>
    <dbReference type="NCBI Taxonomy" id="2561898"/>
    <lineage>
        <taxon>Bacteria</taxon>
        <taxon>Pseudomonadati</taxon>
        <taxon>Campylobacterota</taxon>
        <taxon>Epsilonproteobacteria</taxon>
        <taxon>Campylobacterales</taxon>
        <taxon>Campylobacteraceae</taxon>
        <taxon>Campylobacter</taxon>
    </lineage>
</organism>
<dbReference type="PANTHER" id="PTHR36305">
    <property type="entry name" value="PHOSPHATIDYLGLYCEROPHOSPHATASE A"/>
    <property type="match status" value="1"/>
</dbReference>
<dbReference type="GO" id="GO:0006655">
    <property type="term" value="P:phosphatidylglycerol biosynthetic process"/>
    <property type="evidence" value="ECO:0007669"/>
    <property type="project" value="UniProtKB-UniPathway"/>
</dbReference>
<dbReference type="AlphaFoldDB" id="A0A7H9CL97"/>
<dbReference type="InterPro" id="IPR036681">
    <property type="entry name" value="PgpA-like_sf"/>
</dbReference>
<evidence type="ECO:0000256" key="1">
    <source>
        <dbReference type="SAM" id="Phobius"/>
    </source>
</evidence>
<dbReference type="Proteomes" id="UP000509414">
    <property type="component" value="Chromosome"/>
</dbReference>
<keyword evidence="1" id="KW-0472">Membrane</keyword>
<gene>
    <name evidence="3" type="primary">pgpA</name>
    <name evidence="3" type="ORF">CINF_1085</name>
</gene>
<feature type="transmembrane region" description="Helical" evidence="1">
    <location>
        <begin position="80"/>
        <end position="104"/>
    </location>
</feature>
<dbReference type="EMBL" id="CP049075">
    <property type="protein sequence ID" value="QLI05579.1"/>
    <property type="molecule type" value="Genomic_DNA"/>
</dbReference>